<dbReference type="AlphaFoldDB" id="A0A918UA24"/>
<reference evidence="1" key="2">
    <citation type="submission" date="2020-09" db="EMBL/GenBank/DDBJ databases">
        <authorList>
            <person name="Sun Q."/>
            <person name="Ohkuma M."/>
        </authorList>
    </citation>
    <scope>NUCLEOTIDE SEQUENCE</scope>
    <source>
        <strain evidence="1">JCM 4790</strain>
    </source>
</reference>
<dbReference type="Proteomes" id="UP000619244">
    <property type="component" value="Unassembled WGS sequence"/>
</dbReference>
<reference evidence="1" key="1">
    <citation type="journal article" date="2014" name="Int. J. Syst. Evol. Microbiol.">
        <title>Complete genome sequence of Corynebacterium casei LMG S-19264T (=DSM 44701T), isolated from a smear-ripened cheese.</title>
        <authorList>
            <consortium name="US DOE Joint Genome Institute (JGI-PGF)"/>
            <person name="Walter F."/>
            <person name="Albersmeier A."/>
            <person name="Kalinowski J."/>
            <person name="Ruckert C."/>
        </authorList>
    </citation>
    <scope>NUCLEOTIDE SEQUENCE</scope>
    <source>
        <strain evidence="1">JCM 4790</strain>
    </source>
</reference>
<proteinExistence type="predicted"/>
<organism evidence="1 2">
    <name type="scientific">Streptomyces minutiscleroticus</name>
    <dbReference type="NCBI Taxonomy" id="68238"/>
    <lineage>
        <taxon>Bacteria</taxon>
        <taxon>Bacillati</taxon>
        <taxon>Actinomycetota</taxon>
        <taxon>Actinomycetes</taxon>
        <taxon>Kitasatosporales</taxon>
        <taxon>Streptomycetaceae</taxon>
        <taxon>Streptomyces</taxon>
    </lineage>
</organism>
<keyword evidence="2" id="KW-1185">Reference proteome</keyword>
<dbReference type="EMBL" id="BMVU01000103">
    <property type="protein sequence ID" value="GGY15797.1"/>
    <property type="molecule type" value="Genomic_DNA"/>
</dbReference>
<sequence length="91" mass="9884">MRGSEYQRCGLIDTDWTVGTRTGVEEMSSHLMHPSWCSISKRVRLMVFPHLGIRVGSSGQKSTYYIGMVVPDGLIESGATPVGLTQVGVNA</sequence>
<gene>
    <name evidence="1" type="ORF">GCM10010358_79600</name>
</gene>
<name>A0A918UA24_9ACTN</name>
<protein>
    <submittedName>
        <fullName evidence="1">Uncharacterized protein</fullName>
    </submittedName>
</protein>
<evidence type="ECO:0000313" key="1">
    <source>
        <dbReference type="EMBL" id="GGY15797.1"/>
    </source>
</evidence>
<comment type="caution">
    <text evidence="1">The sequence shown here is derived from an EMBL/GenBank/DDBJ whole genome shotgun (WGS) entry which is preliminary data.</text>
</comment>
<evidence type="ECO:0000313" key="2">
    <source>
        <dbReference type="Proteomes" id="UP000619244"/>
    </source>
</evidence>
<accession>A0A918UA24</accession>